<dbReference type="EMBL" id="BPQB01000005">
    <property type="protein sequence ID" value="GJE87093.1"/>
    <property type="molecule type" value="Genomic_DNA"/>
</dbReference>
<proteinExistence type="predicted"/>
<name>A0A9P3G153_9APHY</name>
<dbReference type="Proteomes" id="UP000703269">
    <property type="component" value="Unassembled WGS sequence"/>
</dbReference>
<keyword evidence="2" id="KW-1185">Reference proteome</keyword>
<evidence type="ECO:0000313" key="1">
    <source>
        <dbReference type="EMBL" id="GJE87093.1"/>
    </source>
</evidence>
<gene>
    <name evidence="1" type="ORF">PsYK624_031760</name>
</gene>
<protein>
    <submittedName>
        <fullName evidence="1">Uncharacterized protein</fullName>
    </submittedName>
</protein>
<reference evidence="1 2" key="1">
    <citation type="submission" date="2021-08" db="EMBL/GenBank/DDBJ databases">
        <title>Draft Genome Sequence of Phanerochaete sordida strain YK-624.</title>
        <authorList>
            <person name="Mori T."/>
            <person name="Dohra H."/>
            <person name="Suzuki T."/>
            <person name="Kawagishi H."/>
            <person name="Hirai H."/>
        </authorList>
    </citation>
    <scope>NUCLEOTIDE SEQUENCE [LARGE SCALE GENOMIC DNA]</scope>
    <source>
        <strain evidence="1 2">YK-624</strain>
    </source>
</reference>
<sequence>MKGAQARAACVQLGARWRARSRPPRRIPRRLLGRDAPAVRPQGPAWTVPALYTGGSYRNADRRGPSRGC</sequence>
<dbReference type="AlphaFoldDB" id="A0A9P3G153"/>
<accession>A0A9P3G153</accession>
<evidence type="ECO:0000313" key="2">
    <source>
        <dbReference type="Proteomes" id="UP000703269"/>
    </source>
</evidence>
<comment type="caution">
    <text evidence="1">The sequence shown here is derived from an EMBL/GenBank/DDBJ whole genome shotgun (WGS) entry which is preliminary data.</text>
</comment>
<organism evidence="1 2">
    <name type="scientific">Phanerochaete sordida</name>
    <dbReference type="NCBI Taxonomy" id="48140"/>
    <lineage>
        <taxon>Eukaryota</taxon>
        <taxon>Fungi</taxon>
        <taxon>Dikarya</taxon>
        <taxon>Basidiomycota</taxon>
        <taxon>Agaricomycotina</taxon>
        <taxon>Agaricomycetes</taxon>
        <taxon>Polyporales</taxon>
        <taxon>Phanerochaetaceae</taxon>
        <taxon>Phanerochaete</taxon>
    </lineage>
</organism>